<dbReference type="InterPro" id="IPR012657">
    <property type="entry name" value="23S_rRNA-intervening_sequence"/>
</dbReference>
<dbReference type="SUPFAM" id="SSF158446">
    <property type="entry name" value="IVS-encoded protein-like"/>
    <property type="match status" value="1"/>
</dbReference>
<dbReference type="Proteomes" id="UP000198705">
    <property type="component" value="Unassembled WGS sequence"/>
</dbReference>
<dbReference type="InterPro" id="IPR036583">
    <property type="entry name" value="23S_rRNA_IVS_sf"/>
</dbReference>
<dbReference type="STRING" id="649333.SAMN04487989_10572"/>
<accession>A0A1I5CGT3</accession>
<sequence length="122" mass="14257">MESSKNSTFRKLLVWQKSMALVTLIYSEVMVFPPDELYALTSQIKRSATSIPSNIAEGYGREGKKDYLRFLNIALSSLFELQTQLEIAYNLKFLKQDNFNKLYNDSREIERMLSSFIRKIKN</sequence>
<dbReference type="Pfam" id="PF05635">
    <property type="entry name" value="23S_rRNA_IVP"/>
    <property type="match status" value="1"/>
</dbReference>
<evidence type="ECO:0000313" key="2">
    <source>
        <dbReference type="Proteomes" id="UP000198705"/>
    </source>
</evidence>
<dbReference type="RefSeq" id="WP_092208813.1">
    <property type="nucleotide sequence ID" value="NZ_FOVN01000005.1"/>
</dbReference>
<dbReference type="EMBL" id="FOVN01000005">
    <property type="protein sequence ID" value="SFN86235.1"/>
    <property type="molecule type" value="Genomic_DNA"/>
</dbReference>
<evidence type="ECO:0000313" key="1">
    <source>
        <dbReference type="EMBL" id="SFN86235.1"/>
    </source>
</evidence>
<keyword evidence="2" id="KW-1185">Reference proteome</keyword>
<dbReference type="PANTHER" id="PTHR38471:SF2">
    <property type="entry name" value="FOUR HELIX BUNDLE PROTEIN"/>
    <property type="match status" value="1"/>
</dbReference>
<proteinExistence type="predicted"/>
<dbReference type="NCBIfam" id="TIGR02436">
    <property type="entry name" value="four helix bundle protein"/>
    <property type="match status" value="1"/>
</dbReference>
<name>A0A1I5CGT3_9FLAO</name>
<dbReference type="Gene3D" id="1.20.1440.60">
    <property type="entry name" value="23S rRNA-intervening sequence"/>
    <property type="match status" value="1"/>
</dbReference>
<dbReference type="PANTHER" id="PTHR38471">
    <property type="entry name" value="FOUR HELIX BUNDLE PROTEIN"/>
    <property type="match status" value="1"/>
</dbReference>
<dbReference type="AlphaFoldDB" id="A0A1I5CGT3"/>
<dbReference type="CDD" id="cd16377">
    <property type="entry name" value="23S_rRNA_IVP_like"/>
    <property type="match status" value="1"/>
</dbReference>
<gene>
    <name evidence="1" type="ORF">SAMN04487989_10572</name>
</gene>
<protein>
    <submittedName>
        <fullName evidence="1">Four helix bundle protein</fullName>
    </submittedName>
</protein>
<organism evidence="1 2">
    <name type="scientific">Bizionia echini</name>
    <dbReference type="NCBI Taxonomy" id="649333"/>
    <lineage>
        <taxon>Bacteria</taxon>
        <taxon>Pseudomonadati</taxon>
        <taxon>Bacteroidota</taxon>
        <taxon>Flavobacteriia</taxon>
        <taxon>Flavobacteriales</taxon>
        <taxon>Flavobacteriaceae</taxon>
        <taxon>Bizionia</taxon>
    </lineage>
</organism>
<reference evidence="2" key="1">
    <citation type="submission" date="2016-10" db="EMBL/GenBank/DDBJ databases">
        <authorList>
            <person name="Varghese N."/>
            <person name="Submissions S."/>
        </authorList>
    </citation>
    <scope>NUCLEOTIDE SEQUENCE [LARGE SCALE GENOMIC DNA]</scope>
    <source>
        <strain evidence="2">DSM 23925</strain>
    </source>
</reference>
<dbReference type="OrthoDB" id="9811959at2"/>